<protein>
    <submittedName>
        <fullName evidence="3">Tudor domain-containing protein</fullName>
    </submittedName>
</protein>
<name>A0A0R3RRS8_9BILA</name>
<organism evidence="2 3">
    <name type="scientific">Elaeophora elaphi</name>
    <dbReference type="NCBI Taxonomy" id="1147741"/>
    <lineage>
        <taxon>Eukaryota</taxon>
        <taxon>Metazoa</taxon>
        <taxon>Ecdysozoa</taxon>
        <taxon>Nematoda</taxon>
        <taxon>Chromadorea</taxon>
        <taxon>Rhabditida</taxon>
        <taxon>Spirurina</taxon>
        <taxon>Spiruromorpha</taxon>
        <taxon>Filarioidea</taxon>
        <taxon>Onchocercidae</taxon>
        <taxon>Elaeophora</taxon>
    </lineage>
</organism>
<proteinExistence type="predicted"/>
<evidence type="ECO:0000313" key="2">
    <source>
        <dbReference type="Proteomes" id="UP000050640"/>
    </source>
</evidence>
<feature type="compositionally biased region" description="Basic and acidic residues" evidence="1">
    <location>
        <begin position="815"/>
        <end position="832"/>
    </location>
</feature>
<dbReference type="CDD" id="cd20379">
    <property type="entry name" value="Tudor_dTUD-like"/>
    <property type="match status" value="1"/>
</dbReference>
<reference evidence="3" key="1">
    <citation type="submission" date="2016-04" db="UniProtKB">
        <authorList>
            <consortium name="WormBaseParasite"/>
        </authorList>
    </citation>
    <scope>IDENTIFICATION</scope>
</reference>
<evidence type="ECO:0000256" key="1">
    <source>
        <dbReference type="SAM" id="MobiDB-lite"/>
    </source>
</evidence>
<dbReference type="AlphaFoldDB" id="A0A0R3RRS8"/>
<accession>A0A0R3RRS8</accession>
<dbReference type="Proteomes" id="UP000050640">
    <property type="component" value="Unplaced"/>
</dbReference>
<sequence length="864" mass="98221">MSEEFIKVVNFDGFISHVSDSGEGSEVIIYVAHVVSDDSRIQGGNDVRGSQDPCGGRINNNGSDYGSAFTIRVGKCMERVVEKDFLENERLAKVHLIDKGIDVEVERSALFPSASKAKINDDCMCPVLVVGAGEEQREVAAQITGHECRCIDGNLVVIPSVGLCVKGRLLISYGNDGYAELKDISLVPAEGSSKLALEDVPQPNMDISSPSADARPFHYRYNSLAYCKKFCGNDGERYEQKECSGVVDIYRREAYTFTESHFTKQGKNDRFQENSAVTENSVPLNPSNDNGSSRDTRLDHGFAKYVEMSLAVIISNCVLYSEEMDETCVLMSRPNACYKQFFKDYAPHVYPRTVRIRFDKTDSLAAGTFWAFEPSIFTTVERILHEGRQRYSTCPLFDPSLVHELSGMGCLVRASVDNGHRSLCRAEIIKFSNSTYRHVFGIYFISFSVYLVDYGFYKWINCYEVFDISVINKVDCFFLLFEAKLYQTSLLERDKILHLPVALLHCRLEEFRNGIRLQHLEKGGEYEITINSRDSEGILNVHFNRINNKRSALTNIPGSLVPFNRNRNSMFPYLTKPIYKSALRAAKSNLPASQCSYSSLQFANNELASAFQRNMSISEAACGNSLMSTMMANKIGKSQKPGMCGFGMPYPMMMPMPIMMPTMPNFGNVTIRGQEQICTQHEQHDNTGNRNSFSSRIPYRVWRRSNNRSMSHTECKYRTFERSGEPNNSDNFDEYSDSQTQHAYGSRYNGYWGRRGGRYGGYRGRRPGRYSYEARRHDSFDGPESSSFNRYIYVIIARHSVHLQENNRDESIACTENSERDLPQSRQRHDISIKSTTGTESELNISSAIFLIRREMFRRYDIRI</sequence>
<keyword evidence="2" id="KW-1185">Reference proteome</keyword>
<dbReference type="WBParaSite" id="EEL_0000446501-mRNA-1">
    <property type="protein sequence ID" value="EEL_0000446501-mRNA-1"/>
    <property type="gene ID" value="EEL_0000446501"/>
</dbReference>
<evidence type="ECO:0000313" key="3">
    <source>
        <dbReference type="WBParaSite" id="EEL_0000446501-mRNA-1"/>
    </source>
</evidence>
<feature type="region of interest" description="Disordered" evidence="1">
    <location>
        <begin position="719"/>
        <end position="739"/>
    </location>
</feature>
<feature type="region of interest" description="Disordered" evidence="1">
    <location>
        <begin position="815"/>
        <end position="837"/>
    </location>
</feature>